<feature type="domain" description="Nucleoside transporter/FeoB GTPase Gate" evidence="2">
    <location>
        <begin position="58"/>
        <end position="143"/>
    </location>
</feature>
<dbReference type="Proteomes" id="UP000823891">
    <property type="component" value="Unassembled WGS sequence"/>
</dbReference>
<name>A0A9D2NDF5_9FIRM</name>
<evidence type="ECO:0000256" key="1">
    <source>
        <dbReference type="SAM" id="Phobius"/>
    </source>
</evidence>
<reference evidence="3" key="2">
    <citation type="submission" date="2021-04" db="EMBL/GenBank/DDBJ databases">
        <authorList>
            <person name="Gilroy R."/>
        </authorList>
    </citation>
    <scope>NUCLEOTIDE SEQUENCE</scope>
    <source>
        <strain evidence="3">USAMLcec2-132</strain>
    </source>
</reference>
<keyword evidence="1" id="KW-1133">Transmembrane helix</keyword>
<feature type="transmembrane region" description="Helical" evidence="1">
    <location>
        <begin position="135"/>
        <end position="156"/>
    </location>
</feature>
<reference evidence="3" key="1">
    <citation type="journal article" date="2021" name="PeerJ">
        <title>Extensive microbial diversity within the chicken gut microbiome revealed by metagenomics and culture.</title>
        <authorList>
            <person name="Gilroy R."/>
            <person name="Ravi A."/>
            <person name="Getino M."/>
            <person name="Pursley I."/>
            <person name="Horton D.L."/>
            <person name="Alikhan N.F."/>
            <person name="Baker D."/>
            <person name="Gharbi K."/>
            <person name="Hall N."/>
            <person name="Watson M."/>
            <person name="Adriaenssens E.M."/>
            <person name="Foster-Nyarko E."/>
            <person name="Jarju S."/>
            <person name="Secka A."/>
            <person name="Antonio M."/>
            <person name="Oren A."/>
            <person name="Chaudhuri R.R."/>
            <person name="La Ragione R."/>
            <person name="Hildebrand F."/>
            <person name="Pallen M.J."/>
        </authorList>
    </citation>
    <scope>NUCLEOTIDE SEQUENCE</scope>
    <source>
        <strain evidence="3">USAMLcec2-132</strain>
    </source>
</reference>
<dbReference type="EMBL" id="DWWS01000019">
    <property type="protein sequence ID" value="HJC23073.1"/>
    <property type="molecule type" value="Genomic_DNA"/>
</dbReference>
<organism evidence="3 4">
    <name type="scientific">Candidatus Eisenbergiella merdavium</name>
    <dbReference type="NCBI Taxonomy" id="2838551"/>
    <lineage>
        <taxon>Bacteria</taxon>
        <taxon>Bacillati</taxon>
        <taxon>Bacillota</taxon>
        <taxon>Clostridia</taxon>
        <taxon>Lachnospirales</taxon>
        <taxon>Lachnospiraceae</taxon>
        <taxon>Eisenbergiella</taxon>
    </lineage>
</organism>
<proteinExistence type="predicted"/>
<protein>
    <recommendedName>
        <fullName evidence="2">Nucleoside transporter/FeoB GTPase Gate domain-containing protein</fullName>
    </recommendedName>
</protein>
<dbReference type="InterPro" id="IPR011642">
    <property type="entry name" value="Gate_dom"/>
</dbReference>
<evidence type="ECO:0000313" key="3">
    <source>
        <dbReference type="EMBL" id="HJC23073.1"/>
    </source>
</evidence>
<feature type="transmembrane region" description="Helical" evidence="1">
    <location>
        <begin position="59"/>
        <end position="76"/>
    </location>
</feature>
<keyword evidence="1" id="KW-0812">Transmembrane</keyword>
<comment type="caution">
    <text evidence="3">The sequence shown here is derived from an EMBL/GenBank/DDBJ whole genome shotgun (WGS) entry which is preliminary data.</text>
</comment>
<feature type="transmembrane region" description="Helical" evidence="1">
    <location>
        <begin position="297"/>
        <end position="318"/>
    </location>
</feature>
<dbReference type="AlphaFoldDB" id="A0A9D2NDF5"/>
<dbReference type="Pfam" id="PF07670">
    <property type="entry name" value="Gate"/>
    <property type="match status" value="1"/>
</dbReference>
<evidence type="ECO:0000313" key="4">
    <source>
        <dbReference type="Proteomes" id="UP000823891"/>
    </source>
</evidence>
<feature type="transmembrane region" description="Helical" evidence="1">
    <location>
        <begin position="96"/>
        <end position="114"/>
    </location>
</feature>
<accession>A0A9D2NDF5</accession>
<feature type="transmembrane region" description="Helical" evidence="1">
    <location>
        <begin position="240"/>
        <end position="260"/>
    </location>
</feature>
<keyword evidence="1" id="KW-0472">Membrane</keyword>
<sequence>MREHRLYRPGSVSPAARLRTLRKALLLSLFTALTLSMLLESEKALALSINGLNLWFEKMIPTLLPFMILSGILIRMNLSDSFARLFSPLLSPLFRLSDSCLYVLVIGFLCGFPMGARVTAESLQRGRLTRREASLMLAFCNNIGPIYFSGFVLALFPVTSPLPFWAGMYLLPLCYGLLLRWTVYRDIPAAKRHPGKAAAARALARVLHAASLPSRPGDASAQPSPLPRTPSLLEQMQDSVMSSLVSISALGGYMILFSLMNLLPDLLLPAKAVHARSLCACLLEITSGLSGLGSSNAFWGFVLLPFGGLSCIAQTYSMIRETDLSLRQYVLHKCLQTLLAFLYYSALYSFFL</sequence>
<gene>
    <name evidence="3" type="ORF">H9761_05135</name>
</gene>
<evidence type="ECO:0000259" key="2">
    <source>
        <dbReference type="Pfam" id="PF07670"/>
    </source>
</evidence>
<feature type="transmembrane region" description="Helical" evidence="1">
    <location>
        <begin position="330"/>
        <end position="351"/>
    </location>
</feature>
<feature type="transmembrane region" description="Helical" evidence="1">
    <location>
        <begin position="162"/>
        <end position="183"/>
    </location>
</feature>